<accession>A0A1I3BZ50</accession>
<sequence length="111" mass="12135">MTDLTSIPNIGPATAQALREAGVADAETLRAMGAHEAYAAMLRAGTRPHFIWYYVLHMSLQGRPWNDCRGEEKTALRRRFDALVAECRGGGLTPIEAALREIGLIAPQSRS</sequence>
<dbReference type="RefSeq" id="WP_074968984.1">
    <property type="nucleotide sequence ID" value="NZ_CBCRYP010000003.1"/>
</dbReference>
<dbReference type="Proteomes" id="UP000183635">
    <property type="component" value="Unassembled WGS sequence"/>
</dbReference>
<name>A0A1I3BZ50_9RHOB</name>
<dbReference type="STRING" id="34004.SAMN04488021_12553"/>
<gene>
    <name evidence="2" type="ORF">SAMN04488021_12553</name>
</gene>
<evidence type="ECO:0000313" key="3">
    <source>
        <dbReference type="Proteomes" id="UP000183635"/>
    </source>
</evidence>
<dbReference type="EMBL" id="FOPU01000025">
    <property type="protein sequence ID" value="SFH67011.1"/>
    <property type="molecule type" value="Genomic_DNA"/>
</dbReference>
<dbReference type="PANTHER" id="PTHR36121:SF1">
    <property type="entry name" value="PROTEIN SXY"/>
    <property type="match status" value="1"/>
</dbReference>
<dbReference type="PANTHER" id="PTHR36121">
    <property type="entry name" value="PROTEIN SXY"/>
    <property type="match status" value="1"/>
</dbReference>
<keyword evidence="3" id="KW-1185">Reference proteome</keyword>
<feature type="domain" description="TfoX C-terminal" evidence="1">
    <location>
        <begin position="3"/>
        <end position="78"/>
    </location>
</feature>
<proteinExistence type="predicted"/>
<dbReference type="Gene3D" id="1.10.150.20">
    <property type="entry name" value="5' to 3' exonuclease, C-terminal subdomain"/>
    <property type="match status" value="1"/>
</dbReference>
<reference evidence="2 3" key="1">
    <citation type="submission" date="2016-10" db="EMBL/GenBank/DDBJ databases">
        <authorList>
            <person name="de Groot N.N."/>
        </authorList>
    </citation>
    <scope>NUCLEOTIDE SEQUENCE [LARGE SCALE GENOMIC DNA]</scope>
    <source>
        <strain evidence="2 3">DSM 8537</strain>
    </source>
</reference>
<evidence type="ECO:0000313" key="2">
    <source>
        <dbReference type="EMBL" id="SFH67011.1"/>
    </source>
</evidence>
<evidence type="ECO:0000259" key="1">
    <source>
        <dbReference type="Pfam" id="PF04994"/>
    </source>
</evidence>
<dbReference type="OrthoDB" id="7861542at2"/>
<dbReference type="InterPro" id="IPR007077">
    <property type="entry name" value="TfoX_C"/>
</dbReference>
<dbReference type="Pfam" id="PF04994">
    <property type="entry name" value="TfoX_C"/>
    <property type="match status" value="1"/>
</dbReference>
<dbReference type="AlphaFoldDB" id="A0A1I3BZ50"/>
<organism evidence="2 3">
    <name type="scientific">Paracoccus aminovorans</name>
    <dbReference type="NCBI Taxonomy" id="34004"/>
    <lineage>
        <taxon>Bacteria</taxon>
        <taxon>Pseudomonadati</taxon>
        <taxon>Pseudomonadota</taxon>
        <taxon>Alphaproteobacteria</taxon>
        <taxon>Rhodobacterales</taxon>
        <taxon>Paracoccaceae</taxon>
        <taxon>Paracoccus</taxon>
    </lineage>
</organism>
<protein>
    <submittedName>
        <fullName evidence="2">TfoX C-terminal domain-containing protein</fullName>
    </submittedName>
</protein>
<dbReference type="InterPro" id="IPR047525">
    <property type="entry name" value="TfoX-like"/>
</dbReference>